<accession>A0A023FPP5</accession>
<sequence length="100" mass="11435">MIKLLILAIALAACIELGEGRTVNVTSLQFINGTCIYQGYTLQRLETKYPSEYCERWKCYPKKKTLAIRGCNIGRKYGSCFYHSSGGYWPACCYNYKAYC</sequence>
<keyword evidence="2" id="KW-0964">Secreted</keyword>
<evidence type="ECO:0000256" key="3">
    <source>
        <dbReference type="SAM" id="SignalP"/>
    </source>
</evidence>
<evidence type="ECO:0000313" key="5">
    <source>
        <dbReference type="EMBL" id="JAC23706.1"/>
    </source>
</evidence>
<reference evidence="5" key="1">
    <citation type="submission" date="2014-03" db="EMBL/GenBank/DDBJ databases">
        <title>The sialotranscriptome of Amblyomma triste, Amblyomma parvum and Amblyomma cajennense ticks, uncovered by 454-based RNA-seq.</title>
        <authorList>
            <person name="Garcia G.R."/>
            <person name="Gardinassi L.G."/>
            <person name="Ribeiro J.M."/>
            <person name="Anatriello E."/>
            <person name="Ferreira B.R."/>
            <person name="Moreira H.N."/>
            <person name="Mafra C."/>
            <person name="Olegario M.M."/>
            <person name="Szabo P.J."/>
            <person name="Miranda-Santos I.K."/>
            <person name="Maruyama S.R."/>
        </authorList>
    </citation>
    <scope>NUCLEOTIDE SEQUENCE</scope>
    <source>
        <strain evidence="5">Uberlandia</strain>
        <tissue evidence="5">Salivary glands</tissue>
    </source>
</reference>
<comment type="subcellular location">
    <subcellularLocation>
        <location evidence="1">Secreted</location>
    </subcellularLocation>
</comment>
<dbReference type="GO" id="GO:0005576">
    <property type="term" value="C:extracellular region"/>
    <property type="evidence" value="ECO:0007669"/>
    <property type="project" value="UniProtKB-SubCell"/>
</dbReference>
<evidence type="ECO:0000259" key="4">
    <source>
        <dbReference type="Pfam" id="PF15430"/>
    </source>
</evidence>
<feature type="signal peptide" evidence="3">
    <location>
        <begin position="1"/>
        <end position="20"/>
    </location>
</feature>
<organism evidence="5">
    <name type="scientific">Amblyomma cajennense</name>
    <name type="common">Cayenne tick</name>
    <name type="synonym">Acarus cajennensis</name>
    <dbReference type="NCBI Taxonomy" id="34607"/>
    <lineage>
        <taxon>Eukaryota</taxon>
        <taxon>Metazoa</taxon>
        <taxon>Ecdysozoa</taxon>
        <taxon>Arthropoda</taxon>
        <taxon>Chelicerata</taxon>
        <taxon>Arachnida</taxon>
        <taxon>Acari</taxon>
        <taxon>Parasitiformes</taxon>
        <taxon>Ixodida</taxon>
        <taxon>Ixodoidea</taxon>
        <taxon>Ixodidae</taxon>
        <taxon>Amblyomminae</taxon>
        <taxon>Amblyomma</taxon>
    </lineage>
</organism>
<feature type="domain" description="Single" evidence="4">
    <location>
        <begin position="35"/>
        <end position="97"/>
    </location>
</feature>
<feature type="chain" id="PRO_5001515171" description="Single domain-containing protein" evidence="3">
    <location>
        <begin position="21"/>
        <end position="100"/>
    </location>
</feature>
<keyword evidence="3" id="KW-0732">Signal</keyword>
<name>A0A023FPP5_AMBCJ</name>
<dbReference type="EMBL" id="GBBK01000776">
    <property type="protein sequence ID" value="JAC23706.1"/>
    <property type="molecule type" value="mRNA"/>
</dbReference>
<proteinExistence type="evidence at transcript level"/>
<dbReference type="InterPro" id="IPR029277">
    <property type="entry name" value="SVWC_dom"/>
</dbReference>
<protein>
    <recommendedName>
        <fullName evidence="4">Single domain-containing protein</fullName>
    </recommendedName>
</protein>
<evidence type="ECO:0000256" key="1">
    <source>
        <dbReference type="ARBA" id="ARBA00004613"/>
    </source>
</evidence>
<evidence type="ECO:0000256" key="2">
    <source>
        <dbReference type="ARBA" id="ARBA00022525"/>
    </source>
</evidence>
<dbReference type="AlphaFoldDB" id="A0A023FPP5"/>
<dbReference type="Pfam" id="PF15430">
    <property type="entry name" value="SVWC"/>
    <property type="match status" value="1"/>
</dbReference>